<dbReference type="GO" id="GO:0046983">
    <property type="term" value="F:protein dimerization activity"/>
    <property type="evidence" value="ECO:0007669"/>
    <property type="project" value="InterPro"/>
</dbReference>
<dbReference type="EMBL" id="VUJW01000008">
    <property type="protein sequence ID" value="KAA1426534.1"/>
    <property type="molecule type" value="Genomic_DNA"/>
</dbReference>
<evidence type="ECO:0000256" key="3">
    <source>
        <dbReference type="ARBA" id="ARBA00022553"/>
    </source>
</evidence>
<dbReference type="InterPro" id="IPR003594">
    <property type="entry name" value="HATPase_dom"/>
</dbReference>
<dbReference type="Gene3D" id="1.20.5.1930">
    <property type="match status" value="1"/>
</dbReference>
<feature type="transmembrane region" description="Helical" evidence="9">
    <location>
        <begin position="289"/>
        <end position="311"/>
    </location>
</feature>
<dbReference type="Gene3D" id="3.30.565.10">
    <property type="entry name" value="Histidine kinase-like ATPase, C-terminal domain"/>
    <property type="match status" value="1"/>
</dbReference>
<dbReference type="GO" id="GO:0005524">
    <property type="term" value="F:ATP binding"/>
    <property type="evidence" value="ECO:0007669"/>
    <property type="project" value="UniProtKB-KW"/>
</dbReference>
<gene>
    <name evidence="11" type="ORF">F0U47_14150</name>
</gene>
<keyword evidence="9" id="KW-1133">Transmembrane helix</keyword>
<evidence type="ECO:0000259" key="10">
    <source>
        <dbReference type="SMART" id="SM00387"/>
    </source>
</evidence>
<proteinExistence type="predicted"/>
<feature type="transmembrane region" description="Helical" evidence="9">
    <location>
        <begin position="190"/>
        <end position="214"/>
    </location>
</feature>
<name>A0A5B1M196_9ACTN</name>
<keyword evidence="6" id="KW-0418">Kinase</keyword>
<evidence type="ECO:0000256" key="8">
    <source>
        <dbReference type="ARBA" id="ARBA00023012"/>
    </source>
</evidence>
<dbReference type="Proteomes" id="UP000324351">
    <property type="component" value="Unassembled WGS sequence"/>
</dbReference>
<feature type="transmembrane region" description="Helical" evidence="9">
    <location>
        <begin position="146"/>
        <end position="163"/>
    </location>
</feature>
<dbReference type="EC" id="2.7.13.3" evidence="2"/>
<evidence type="ECO:0000256" key="1">
    <source>
        <dbReference type="ARBA" id="ARBA00000085"/>
    </source>
</evidence>
<evidence type="ECO:0000256" key="7">
    <source>
        <dbReference type="ARBA" id="ARBA00022840"/>
    </source>
</evidence>
<dbReference type="AlphaFoldDB" id="A0A5B1M196"/>
<keyword evidence="5" id="KW-0547">Nucleotide-binding</keyword>
<accession>A0A5B1M196</accession>
<keyword evidence="4" id="KW-0808">Transferase</keyword>
<keyword evidence="9" id="KW-0472">Membrane</keyword>
<feature type="transmembrane region" description="Helical" evidence="9">
    <location>
        <begin position="112"/>
        <end position="134"/>
    </location>
</feature>
<keyword evidence="7" id="KW-0067">ATP-binding</keyword>
<keyword evidence="12" id="KW-1185">Reference proteome</keyword>
<reference evidence="11 12" key="1">
    <citation type="submission" date="2019-09" db="EMBL/GenBank/DDBJ databases">
        <title>Nocardioides panacisoli sp. nov., isolated from the soil of a ginseng field.</title>
        <authorList>
            <person name="Cho C."/>
        </authorList>
    </citation>
    <scope>NUCLEOTIDE SEQUENCE [LARGE SCALE GENOMIC DNA]</scope>
    <source>
        <strain evidence="11 12">BN140041</strain>
    </source>
</reference>
<reference evidence="11 12" key="2">
    <citation type="submission" date="2019-09" db="EMBL/GenBank/DDBJ databases">
        <authorList>
            <person name="Jin C."/>
        </authorList>
    </citation>
    <scope>NUCLEOTIDE SEQUENCE [LARGE SCALE GENOMIC DNA]</scope>
    <source>
        <strain evidence="11 12">BN140041</strain>
    </source>
</reference>
<keyword evidence="8" id="KW-0902">Two-component regulatory system</keyword>
<evidence type="ECO:0000313" key="12">
    <source>
        <dbReference type="Proteomes" id="UP000324351"/>
    </source>
</evidence>
<comment type="catalytic activity">
    <reaction evidence="1">
        <text>ATP + protein L-histidine = ADP + protein N-phospho-L-histidine.</text>
        <dbReference type="EC" id="2.7.13.3"/>
    </reaction>
</comment>
<sequence length="662" mass="70295">MAPSPRGRLVARAVTWPLVPALILGMVLVQVRRPGAPTSGIHLESVLTTTPYITGTVVSWAVGVVLTGRAHRQVAGWAFLGLGTALAWSGLTEMYAEVALTSEPGEMPHAELVATLSESSFLWWFLFLALILQFTPAPRSGPWRHLPVVTIVSTLASQVGSLTRSTRLETGGYRDTTSPWAIDGAETATAAASTVAVLTLGFCVLASVFSVARAFRRSRGEERQQLLWLVAGASPLAPGVIGSFVAAYAGHDELAGAFMAVGIVTITLGAAFSVAKYRLYDVERVVSESVGYALASGAVIAVFGLVVLVITRSIPTLSSTARWPTSVATLAAVAAARPAYLWARNAVDRRFNRRRFDAVQVVRAGLRRADTDLETLLREALGDPSVRVLFPAAEGWVTSSGHAAAPTGSTVDVVRDHRVGARIEFDPRRTESSVVEAVSQEAAADIDNLGLRAELARQVEDVTESRSRLAGAHLEERQRIERDLHDGAQQRLLAIALQLRSARINGAEEVLRDEVDRAIEHLGRTVQELRDLAAGLQPAALAGGGLRAAVEDLANRIPLHLQVSVAERRFPRAVESAAWFVVAEAVSNVVKHAEVDEVAIVATQDGSDLVVTVSDRGTGGADAQGSGLQGLADRVAALGGSLSVRPNHPCGTRVEARFPCGS</sequence>
<dbReference type="PANTHER" id="PTHR24421:SF10">
    <property type="entry name" value="NITRATE_NITRITE SENSOR PROTEIN NARQ"/>
    <property type="match status" value="1"/>
</dbReference>
<dbReference type="SMART" id="SM00387">
    <property type="entry name" value="HATPase_c"/>
    <property type="match status" value="1"/>
</dbReference>
<feature type="transmembrane region" description="Helical" evidence="9">
    <location>
        <begin position="255"/>
        <end position="277"/>
    </location>
</feature>
<dbReference type="SUPFAM" id="SSF55874">
    <property type="entry name" value="ATPase domain of HSP90 chaperone/DNA topoisomerase II/histidine kinase"/>
    <property type="match status" value="1"/>
</dbReference>
<comment type="caution">
    <text evidence="11">The sequence shown here is derived from an EMBL/GenBank/DDBJ whole genome shotgun (WGS) entry which is preliminary data.</text>
</comment>
<keyword evidence="9" id="KW-0812">Transmembrane</keyword>
<protein>
    <recommendedName>
        <fullName evidence="2">histidine kinase</fullName>
        <ecNumber evidence="2">2.7.13.3</ecNumber>
    </recommendedName>
</protein>
<evidence type="ECO:0000256" key="5">
    <source>
        <dbReference type="ARBA" id="ARBA00022741"/>
    </source>
</evidence>
<organism evidence="11 12">
    <name type="scientific">Nocardioides antri</name>
    <dbReference type="NCBI Taxonomy" id="2607659"/>
    <lineage>
        <taxon>Bacteria</taxon>
        <taxon>Bacillati</taxon>
        <taxon>Actinomycetota</taxon>
        <taxon>Actinomycetes</taxon>
        <taxon>Propionibacteriales</taxon>
        <taxon>Nocardioidaceae</taxon>
        <taxon>Nocardioides</taxon>
    </lineage>
</organism>
<dbReference type="InterPro" id="IPR036890">
    <property type="entry name" value="HATPase_C_sf"/>
</dbReference>
<evidence type="ECO:0000256" key="4">
    <source>
        <dbReference type="ARBA" id="ARBA00022679"/>
    </source>
</evidence>
<feature type="transmembrane region" description="Helical" evidence="9">
    <location>
        <begin position="49"/>
        <end position="67"/>
    </location>
</feature>
<dbReference type="CDD" id="cd16917">
    <property type="entry name" value="HATPase_UhpB-NarQ-NarX-like"/>
    <property type="match status" value="1"/>
</dbReference>
<evidence type="ECO:0000313" key="11">
    <source>
        <dbReference type="EMBL" id="KAA1426534.1"/>
    </source>
</evidence>
<dbReference type="Pfam" id="PF07730">
    <property type="entry name" value="HisKA_3"/>
    <property type="match status" value="1"/>
</dbReference>
<feature type="domain" description="Histidine kinase/HSP90-like ATPase" evidence="10">
    <location>
        <begin position="573"/>
        <end position="662"/>
    </location>
</feature>
<evidence type="ECO:0000256" key="9">
    <source>
        <dbReference type="SAM" id="Phobius"/>
    </source>
</evidence>
<dbReference type="GO" id="GO:0016020">
    <property type="term" value="C:membrane"/>
    <property type="evidence" value="ECO:0007669"/>
    <property type="project" value="InterPro"/>
</dbReference>
<dbReference type="GO" id="GO:0000155">
    <property type="term" value="F:phosphorelay sensor kinase activity"/>
    <property type="evidence" value="ECO:0007669"/>
    <property type="project" value="InterPro"/>
</dbReference>
<keyword evidence="3" id="KW-0597">Phosphoprotein</keyword>
<evidence type="ECO:0000256" key="2">
    <source>
        <dbReference type="ARBA" id="ARBA00012438"/>
    </source>
</evidence>
<feature type="transmembrane region" description="Helical" evidence="9">
    <location>
        <begin position="9"/>
        <end position="29"/>
    </location>
</feature>
<dbReference type="InterPro" id="IPR050482">
    <property type="entry name" value="Sensor_HK_TwoCompSys"/>
</dbReference>
<evidence type="ECO:0000256" key="6">
    <source>
        <dbReference type="ARBA" id="ARBA00022777"/>
    </source>
</evidence>
<feature type="transmembrane region" description="Helical" evidence="9">
    <location>
        <begin position="74"/>
        <end position="92"/>
    </location>
</feature>
<dbReference type="InterPro" id="IPR011712">
    <property type="entry name" value="Sig_transdc_His_kin_sub3_dim/P"/>
</dbReference>
<feature type="transmembrane region" description="Helical" evidence="9">
    <location>
        <begin position="226"/>
        <end position="249"/>
    </location>
</feature>
<dbReference type="PANTHER" id="PTHR24421">
    <property type="entry name" value="NITRATE/NITRITE SENSOR PROTEIN NARX-RELATED"/>
    <property type="match status" value="1"/>
</dbReference>